<dbReference type="AlphaFoldDB" id="A0AAN9YA56"/>
<feature type="region of interest" description="Disordered" evidence="1">
    <location>
        <begin position="46"/>
        <end position="80"/>
    </location>
</feature>
<evidence type="ECO:0000313" key="3">
    <source>
        <dbReference type="Proteomes" id="UP001367676"/>
    </source>
</evidence>
<organism evidence="2 3">
    <name type="scientific">Parthenolecanium corni</name>
    <dbReference type="NCBI Taxonomy" id="536013"/>
    <lineage>
        <taxon>Eukaryota</taxon>
        <taxon>Metazoa</taxon>
        <taxon>Ecdysozoa</taxon>
        <taxon>Arthropoda</taxon>
        <taxon>Hexapoda</taxon>
        <taxon>Insecta</taxon>
        <taxon>Pterygota</taxon>
        <taxon>Neoptera</taxon>
        <taxon>Paraneoptera</taxon>
        <taxon>Hemiptera</taxon>
        <taxon>Sternorrhyncha</taxon>
        <taxon>Coccoidea</taxon>
        <taxon>Coccidae</taxon>
        <taxon>Parthenolecanium</taxon>
    </lineage>
</organism>
<evidence type="ECO:0000313" key="2">
    <source>
        <dbReference type="EMBL" id="KAK7603904.1"/>
    </source>
</evidence>
<keyword evidence="3" id="KW-1185">Reference proteome</keyword>
<dbReference type="EMBL" id="JBBCAQ010000004">
    <property type="protein sequence ID" value="KAK7603904.1"/>
    <property type="molecule type" value="Genomic_DNA"/>
</dbReference>
<sequence length="133" mass="15041">MHMHTLFTACTVLSRASDAEEGGSENFFSYGRKVISDVWSVEHDAKRIPQSRNKFTSRRNKSNYGGHQQQPRKIRRSHKSLKHLPNLRVARGTAGRGCRVQHFFRLGEQPRGREGGSAGLNCMSQDKCAKTLD</sequence>
<protein>
    <submittedName>
        <fullName evidence="2">Uncharacterized protein</fullName>
    </submittedName>
</protein>
<dbReference type="Proteomes" id="UP001367676">
    <property type="component" value="Unassembled WGS sequence"/>
</dbReference>
<comment type="caution">
    <text evidence="2">The sequence shown here is derived from an EMBL/GenBank/DDBJ whole genome shotgun (WGS) entry which is preliminary data.</text>
</comment>
<accession>A0AAN9YA56</accession>
<evidence type="ECO:0000256" key="1">
    <source>
        <dbReference type="SAM" id="MobiDB-lite"/>
    </source>
</evidence>
<reference evidence="2 3" key="1">
    <citation type="submission" date="2024-03" db="EMBL/GenBank/DDBJ databases">
        <title>Adaptation during the transition from Ophiocordyceps entomopathogen to insect associate is accompanied by gene loss and intensified selection.</title>
        <authorList>
            <person name="Ward C.M."/>
            <person name="Onetto C.A."/>
            <person name="Borneman A.R."/>
        </authorList>
    </citation>
    <scope>NUCLEOTIDE SEQUENCE [LARGE SCALE GENOMIC DNA]</scope>
    <source>
        <strain evidence="2">AWRI1</strain>
        <tissue evidence="2">Single Adult Female</tissue>
    </source>
</reference>
<name>A0AAN9YA56_9HEMI</name>
<feature type="compositionally biased region" description="Basic residues" evidence="1">
    <location>
        <begin position="70"/>
        <end position="80"/>
    </location>
</feature>
<proteinExistence type="predicted"/>
<gene>
    <name evidence="2" type="ORF">V9T40_004177</name>
</gene>